<dbReference type="GO" id="GO:0046653">
    <property type="term" value="P:tetrahydrofolate metabolic process"/>
    <property type="evidence" value="ECO:0007669"/>
    <property type="project" value="InterPro"/>
</dbReference>
<comment type="caution">
    <text evidence="1">The sequence shown here is derived from an EMBL/GenBank/DDBJ whole genome shotgun (WGS) entry which is preliminary data.</text>
</comment>
<accession>A0A8J7R135</accession>
<dbReference type="EMBL" id="JAGIYY010000001">
    <property type="protein sequence ID" value="MBP0438226.1"/>
    <property type="molecule type" value="Genomic_DNA"/>
</dbReference>
<name>A0A8J7R135_9HYPH</name>
<proteinExistence type="predicted"/>
<dbReference type="RefSeq" id="WP_209334143.1">
    <property type="nucleotide sequence ID" value="NZ_JAGIYY010000001.1"/>
</dbReference>
<keyword evidence="2" id="KW-1185">Reference proteome</keyword>
<reference evidence="1" key="1">
    <citation type="submission" date="2021-03" db="EMBL/GenBank/DDBJ databases">
        <title>Genome sequencing and assembly of Tianweitania sediminis.</title>
        <authorList>
            <person name="Chhetri G."/>
        </authorList>
    </citation>
    <scope>NUCLEOTIDE SEQUENCE</scope>
    <source>
        <strain evidence="1">Z8</strain>
    </source>
</reference>
<dbReference type="InterPro" id="IPR006279">
    <property type="entry name" value="SoxD"/>
</dbReference>
<organism evidence="1 2">
    <name type="scientific">Tianweitania sediminis</name>
    <dbReference type="NCBI Taxonomy" id="1502156"/>
    <lineage>
        <taxon>Bacteria</taxon>
        <taxon>Pseudomonadati</taxon>
        <taxon>Pseudomonadota</taxon>
        <taxon>Alphaproteobacteria</taxon>
        <taxon>Hyphomicrobiales</taxon>
        <taxon>Phyllobacteriaceae</taxon>
        <taxon>Tianweitania</taxon>
    </lineage>
</organism>
<dbReference type="Pfam" id="PF04267">
    <property type="entry name" value="SoxD"/>
    <property type="match status" value="1"/>
</dbReference>
<dbReference type="Proteomes" id="UP000666240">
    <property type="component" value="Unassembled WGS sequence"/>
</dbReference>
<dbReference type="Gene3D" id="3.30.2270.10">
    <property type="entry name" value="Folate-binding superfamily"/>
    <property type="match status" value="1"/>
</dbReference>
<protein>
    <submittedName>
        <fullName evidence="1">Sarcosine oxidase subunit delta</fullName>
    </submittedName>
</protein>
<dbReference type="AlphaFoldDB" id="A0A8J7R135"/>
<dbReference type="InterPro" id="IPR038561">
    <property type="entry name" value="SoxD_sf"/>
</dbReference>
<sequence length="129" mass="14449">MLLIHCPYCEEARPELEFRNGGEAHIARSTSIADESDEAFEAFFFIRTNPKGLVYERWRHIHGCGRFFNAVRDSVTDKFLHVYKAGEAKVEPSALMANLPEHGAYANVPAAELNAKTPARKRATKDGEA</sequence>
<evidence type="ECO:0000313" key="2">
    <source>
        <dbReference type="Proteomes" id="UP000666240"/>
    </source>
</evidence>
<evidence type="ECO:0000313" key="1">
    <source>
        <dbReference type="EMBL" id="MBP0438226.1"/>
    </source>
</evidence>
<gene>
    <name evidence="1" type="ORF">J5Y06_06165</name>
</gene>
<dbReference type="GO" id="GO:0008115">
    <property type="term" value="F:sarcosine oxidase activity"/>
    <property type="evidence" value="ECO:0007669"/>
    <property type="project" value="InterPro"/>
</dbReference>